<name>A0ABN3FKF8_9PSEU</name>
<gene>
    <name evidence="3" type="ORF">GCM10009854_03450</name>
</gene>
<feature type="region of interest" description="Disordered" evidence="1">
    <location>
        <begin position="14"/>
        <end position="72"/>
    </location>
</feature>
<feature type="compositionally biased region" description="Basic and acidic residues" evidence="1">
    <location>
        <begin position="474"/>
        <end position="486"/>
    </location>
</feature>
<feature type="domain" description="Transglycosylase SLT" evidence="2">
    <location>
        <begin position="156"/>
        <end position="199"/>
    </location>
</feature>
<proteinExistence type="predicted"/>
<feature type="compositionally biased region" description="Pro residues" evidence="1">
    <location>
        <begin position="362"/>
        <end position="373"/>
    </location>
</feature>
<dbReference type="Gene3D" id="1.10.530.10">
    <property type="match status" value="1"/>
</dbReference>
<evidence type="ECO:0000259" key="2">
    <source>
        <dbReference type="Pfam" id="PF13406"/>
    </source>
</evidence>
<evidence type="ECO:0000313" key="4">
    <source>
        <dbReference type="Proteomes" id="UP001501218"/>
    </source>
</evidence>
<feature type="compositionally biased region" description="Pro residues" evidence="1">
    <location>
        <begin position="264"/>
        <end position="274"/>
    </location>
</feature>
<evidence type="ECO:0000256" key="1">
    <source>
        <dbReference type="SAM" id="MobiDB-lite"/>
    </source>
</evidence>
<comment type="caution">
    <text evidence="3">The sequence shown here is derived from an EMBL/GenBank/DDBJ whole genome shotgun (WGS) entry which is preliminary data.</text>
</comment>
<feature type="compositionally biased region" description="Pro residues" evidence="1">
    <location>
        <begin position="297"/>
        <end position="327"/>
    </location>
</feature>
<reference evidence="3 4" key="1">
    <citation type="journal article" date="2019" name="Int. J. Syst. Evol. Microbiol.">
        <title>The Global Catalogue of Microorganisms (GCM) 10K type strain sequencing project: providing services to taxonomists for standard genome sequencing and annotation.</title>
        <authorList>
            <consortium name="The Broad Institute Genomics Platform"/>
            <consortium name="The Broad Institute Genome Sequencing Center for Infectious Disease"/>
            <person name="Wu L."/>
            <person name="Ma J."/>
        </authorList>
    </citation>
    <scope>NUCLEOTIDE SEQUENCE [LARGE SCALE GENOMIC DNA]</scope>
    <source>
        <strain evidence="3 4">JCM 16221</strain>
    </source>
</reference>
<accession>A0ABN3FKF8</accession>
<dbReference type="EMBL" id="BAAARA010000001">
    <property type="protein sequence ID" value="GAA2331621.1"/>
    <property type="molecule type" value="Genomic_DNA"/>
</dbReference>
<dbReference type="PANTHER" id="PTHR30163">
    <property type="entry name" value="MEMBRANE-BOUND LYTIC MUREIN TRANSGLYCOSYLASE B"/>
    <property type="match status" value="1"/>
</dbReference>
<dbReference type="SUPFAM" id="SSF53955">
    <property type="entry name" value="Lysozyme-like"/>
    <property type="match status" value="1"/>
</dbReference>
<feature type="compositionally biased region" description="Pro residues" evidence="1">
    <location>
        <begin position="408"/>
        <end position="427"/>
    </location>
</feature>
<feature type="compositionally biased region" description="Pro residues" evidence="1">
    <location>
        <begin position="340"/>
        <end position="354"/>
    </location>
</feature>
<feature type="compositionally biased region" description="Low complexity" evidence="1">
    <location>
        <begin position="396"/>
        <end position="407"/>
    </location>
</feature>
<dbReference type="InterPro" id="IPR023346">
    <property type="entry name" value="Lysozyme-like_dom_sf"/>
</dbReference>
<dbReference type="PRINTS" id="PR01217">
    <property type="entry name" value="PRICHEXTENSN"/>
</dbReference>
<sequence>MAPVLVLPAVLLGGSSVPPPAAQPGGPAPRELGVSGTLPESPRLSPRILAEVGDPQRPTAPPAEELPSGDLDIPEPVLAAYVGAARRVAERDPGCGLDWSVLASIGRIESGHARDGAIDADGNTTRAILGPRLSGGAEFAAIGDTDGARFDGDPVWDRAVGPMQFIPSTWREYAADGNDDGARNPHNVHDAAVAAGDYLCDRRGDLSDRAELARAVFAYNRSESYVRTVLLWADAYSRGVTPTPAEQVSPVGDVLGGARLPEVAPMPEPPPLRIPDPQALGVPASPPRDLGTAPEASPMPRPGPAPLPAAPPDRPPAASPGAPPAAPPDGQVFEQGVAPVPEPQGPSPSVPAAPPEQNAPAPAAPALPEPPAEPTRHQQTAPELTSPEPGPPEPSPSESAPAGSTPPGSTPPQSTPDQPAPHQPMPSQPDSDAPESPEPMSSTPSIPEPARPMRPANPFTPPEECVPAVLRSGEFVREEPAQRTDVRPGTTDPAAARPGTPVFTDDGACTVPDEWPER</sequence>
<protein>
    <recommendedName>
        <fullName evidence="2">Transglycosylase SLT domain-containing protein</fullName>
    </recommendedName>
</protein>
<dbReference type="Pfam" id="PF13406">
    <property type="entry name" value="SLT_2"/>
    <property type="match status" value="1"/>
</dbReference>
<dbReference type="CDD" id="cd13399">
    <property type="entry name" value="Slt35-like"/>
    <property type="match status" value="1"/>
</dbReference>
<organism evidence="3 4">
    <name type="scientific">Saccharopolyspora halophila</name>
    <dbReference type="NCBI Taxonomy" id="405551"/>
    <lineage>
        <taxon>Bacteria</taxon>
        <taxon>Bacillati</taxon>
        <taxon>Actinomycetota</taxon>
        <taxon>Actinomycetes</taxon>
        <taxon>Pseudonocardiales</taxon>
        <taxon>Pseudonocardiaceae</taxon>
        <taxon>Saccharopolyspora</taxon>
    </lineage>
</organism>
<keyword evidence="4" id="KW-1185">Reference proteome</keyword>
<evidence type="ECO:0000313" key="3">
    <source>
        <dbReference type="EMBL" id="GAA2331621.1"/>
    </source>
</evidence>
<dbReference type="PANTHER" id="PTHR30163:SF8">
    <property type="entry name" value="LYTIC MUREIN TRANSGLYCOSYLASE"/>
    <property type="match status" value="1"/>
</dbReference>
<dbReference type="InterPro" id="IPR031304">
    <property type="entry name" value="SLT_2"/>
</dbReference>
<dbReference type="InterPro" id="IPR043426">
    <property type="entry name" value="MltB-like"/>
</dbReference>
<dbReference type="Proteomes" id="UP001501218">
    <property type="component" value="Unassembled WGS sequence"/>
</dbReference>
<feature type="region of interest" description="Disordered" evidence="1">
    <location>
        <begin position="259"/>
        <end position="518"/>
    </location>
</feature>